<gene>
    <name evidence="2" type="ORF">SAMN05216454_102103</name>
</gene>
<keyword evidence="1" id="KW-0472">Membrane</keyword>
<dbReference type="Pfam" id="PF07009">
    <property type="entry name" value="NusG_II"/>
    <property type="match status" value="1"/>
</dbReference>
<dbReference type="AlphaFoldDB" id="A0A1H8FGU2"/>
<organism evidence="2 3">
    <name type="scientific">Peptostreptococcus russellii</name>
    <dbReference type="NCBI Taxonomy" id="215200"/>
    <lineage>
        <taxon>Bacteria</taxon>
        <taxon>Bacillati</taxon>
        <taxon>Bacillota</taxon>
        <taxon>Clostridia</taxon>
        <taxon>Peptostreptococcales</taxon>
        <taxon>Peptostreptococcaceae</taxon>
        <taxon>Peptostreptococcus</taxon>
    </lineage>
</organism>
<evidence type="ECO:0000313" key="2">
    <source>
        <dbReference type="EMBL" id="SEN30377.1"/>
    </source>
</evidence>
<protein>
    <submittedName>
        <fullName evidence="2">Uncharacterized protein</fullName>
    </submittedName>
</protein>
<accession>A0A1H8FGU2</accession>
<evidence type="ECO:0000256" key="1">
    <source>
        <dbReference type="SAM" id="Phobius"/>
    </source>
</evidence>
<dbReference type="Gene3D" id="2.60.320.10">
    <property type="entry name" value="N-utilization substance G protein NusG, insert domain"/>
    <property type="match status" value="1"/>
</dbReference>
<dbReference type="CDD" id="cd09911">
    <property type="entry name" value="Lin0431_like"/>
    <property type="match status" value="1"/>
</dbReference>
<keyword evidence="1" id="KW-0812">Transmembrane</keyword>
<dbReference type="OrthoDB" id="47603at2"/>
<evidence type="ECO:0000313" key="3">
    <source>
        <dbReference type="Proteomes" id="UP000199512"/>
    </source>
</evidence>
<dbReference type="RefSeq" id="WP_091974037.1">
    <property type="nucleotide sequence ID" value="NZ_FODF01000002.1"/>
</dbReference>
<reference evidence="2 3" key="1">
    <citation type="submission" date="2016-10" db="EMBL/GenBank/DDBJ databases">
        <authorList>
            <person name="de Groot N.N."/>
        </authorList>
    </citation>
    <scope>NUCLEOTIDE SEQUENCE [LARGE SCALE GENOMIC DNA]</scope>
    <source>
        <strain evidence="2 3">Calf135</strain>
    </source>
</reference>
<keyword evidence="1" id="KW-1133">Transmembrane helix</keyword>
<sequence length="123" mass="13803">MKKKDIILIISVIIIALGAILGNKILNSGKSDRVEIYVNNKLYKELPINEDKKIEINNGKGKNTVYIHDNGVEMLHANCPDKVCVRTGFVKKTGESIVCLPHRVNIKIVSDNKDKKEHDVIVK</sequence>
<dbReference type="EMBL" id="FODF01000002">
    <property type="protein sequence ID" value="SEN30377.1"/>
    <property type="molecule type" value="Genomic_DNA"/>
</dbReference>
<dbReference type="Proteomes" id="UP000199512">
    <property type="component" value="Unassembled WGS sequence"/>
</dbReference>
<dbReference type="STRING" id="215200.SAMN05216454_102103"/>
<feature type="transmembrane region" description="Helical" evidence="1">
    <location>
        <begin position="6"/>
        <end position="26"/>
    </location>
</feature>
<name>A0A1H8FGU2_9FIRM</name>
<proteinExistence type="predicted"/>
<dbReference type="InterPro" id="IPR038690">
    <property type="entry name" value="NusG_2_sf"/>
</dbReference>
<keyword evidence="3" id="KW-1185">Reference proteome</keyword>